<dbReference type="SUPFAM" id="SSF46785">
    <property type="entry name" value="Winged helix' DNA-binding domain"/>
    <property type="match status" value="1"/>
</dbReference>
<dbReference type="Pfam" id="PF12802">
    <property type="entry name" value="MarR_2"/>
    <property type="match status" value="1"/>
</dbReference>
<dbReference type="RefSeq" id="WP_309798913.1">
    <property type="nucleotide sequence ID" value="NZ_BAAAHY010000005.1"/>
</dbReference>
<name>A0ABU1JCK7_9MICC</name>
<dbReference type="PANTHER" id="PTHR33164:SF43">
    <property type="entry name" value="HTH-TYPE TRANSCRIPTIONAL REPRESSOR YETL"/>
    <property type="match status" value="1"/>
</dbReference>
<proteinExistence type="predicted"/>
<gene>
    <name evidence="2" type="ORF">JOE69_002326</name>
</gene>
<dbReference type="SMART" id="SM00347">
    <property type="entry name" value="HTH_MARR"/>
    <property type="match status" value="1"/>
</dbReference>
<protein>
    <submittedName>
        <fullName evidence="2">DNA-binding MarR family transcriptional regulator</fullName>
    </submittedName>
</protein>
<dbReference type="InterPro" id="IPR000835">
    <property type="entry name" value="HTH_MarR-typ"/>
</dbReference>
<dbReference type="InterPro" id="IPR039422">
    <property type="entry name" value="MarR/SlyA-like"/>
</dbReference>
<comment type="caution">
    <text evidence="2">The sequence shown here is derived from an EMBL/GenBank/DDBJ whole genome shotgun (WGS) entry which is preliminary data.</text>
</comment>
<accession>A0ABU1JCK7</accession>
<organism evidence="2 3">
    <name type="scientific">Arthrobacter russicus</name>
    <dbReference type="NCBI Taxonomy" id="172040"/>
    <lineage>
        <taxon>Bacteria</taxon>
        <taxon>Bacillati</taxon>
        <taxon>Actinomycetota</taxon>
        <taxon>Actinomycetes</taxon>
        <taxon>Micrococcales</taxon>
        <taxon>Micrococcaceae</taxon>
        <taxon>Arthrobacter</taxon>
    </lineage>
</organism>
<evidence type="ECO:0000313" key="2">
    <source>
        <dbReference type="EMBL" id="MDR6270088.1"/>
    </source>
</evidence>
<evidence type="ECO:0000259" key="1">
    <source>
        <dbReference type="PROSITE" id="PS50995"/>
    </source>
</evidence>
<dbReference type="Gene3D" id="1.10.10.10">
    <property type="entry name" value="Winged helix-like DNA-binding domain superfamily/Winged helix DNA-binding domain"/>
    <property type="match status" value="1"/>
</dbReference>
<dbReference type="PROSITE" id="PS50995">
    <property type="entry name" value="HTH_MARR_2"/>
    <property type="match status" value="1"/>
</dbReference>
<keyword evidence="2" id="KW-0238">DNA-binding</keyword>
<dbReference type="InterPro" id="IPR036390">
    <property type="entry name" value="WH_DNA-bd_sf"/>
</dbReference>
<sequence length="145" mass="15974">MTLVVDAVFRLNGAFLAAGDRLAEPSGITAAQWQVLGYLRRQELAQQQTTAAEVARSRGLRRQSVQETVNRLVGKGFLRRSSNPDDRRAPLLELTGQVREALASVDARRERWVQAMQQRVPPASLAALLAGLDEVQAALDEAERN</sequence>
<dbReference type="Proteomes" id="UP001185069">
    <property type="component" value="Unassembled WGS sequence"/>
</dbReference>
<dbReference type="EMBL" id="JAVDQF010000001">
    <property type="protein sequence ID" value="MDR6270088.1"/>
    <property type="molecule type" value="Genomic_DNA"/>
</dbReference>
<dbReference type="PANTHER" id="PTHR33164">
    <property type="entry name" value="TRANSCRIPTIONAL REGULATOR, MARR FAMILY"/>
    <property type="match status" value="1"/>
</dbReference>
<evidence type="ECO:0000313" key="3">
    <source>
        <dbReference type="Proteomes" id="UP001185069"/>
    </source>
</evidence>
<dbReference type="InterPro" id="IPR036388">
    <property type="entry name" value="WH-like_DNA-bd_sf"/>
</dbReference>
<dbReference type="GO" id="GO:0003677">
    <property type="term" value="F:DNA binding"/>
    <property type="evidence" value="ECO:0007669"/>
    <property type="project" value="UniProtKB-KW"/>
</dbReference>
<keyword evidence="3" id="KW-1185">Reference proteome</keyword>
<reference evidence="2 3" key="1">
    <citation type="submission" date="2023-07" db="EMBL/GenBank/DDBJ databases">
        <title>Sequencing the genomes of 1000 actinobacteria strains.</title>
        <authorList>
            <person name="Klenk H.-P."/>
        </authorList>
    </citation>
    <scope>NUCLEOTIDE SEQUENCE [LARGE SCALE GENOMIC DNA]</scope>
    <source>
        <strain evidence="2 3">DSM 14555</strain>
    </source>
</reference>
<feature type="domain" description="HTH marR-type" evidence="1">
    <location>
        <begin position="1"/>
        <end position="137"/>
    </location>
</feature>